<dbReference type="Proteomes" id="UP000198854">
    <property type="component" value="Unassembled WGS sequence"/>
</dbReference>
<dbReference type="EMBL" id="FNDD01000016">
    <property type="protein sequence ID" value="SDH46125.1"/>
    <property type="molecule type" value="Genomic_DNA"/>
</dbReference>
<protein>
    <submittedName>
        <fullName evidence="1">Uncharacterized protein</fullName>
    </submittedName>
</protein>
<gene>
    <name evidence="1" type="ORF">SAMN04488136_116124</name>
</gene>
<accession>A0A1G8CL45</accession>
<organism evidence="1 2">
    <name type="scientific">Vibrio xiamenensis</name>
    <dbReference type="NCBI Taxonomy" id="861298"/>
    <lineage>
        <taxon>Bacteria</taxon>
        <taxon>Pseudomonadati</taxon>
        <taxon>Pseudomonadota</taxon>
        <taxon>Gammaproteobacteria</taxon>
        <taxon>Vibrionales</taxon>
        <taxon>Vibrionaceae</taxon>
        <taxon>Vibrio</taxon>
    </lineage>
</organism>
<evidence type="ECO:0000313" key="2">
    <source>
        <dbReference type="Proteomes" id="UP000198854"/>
    </source>
</evidence>
<evidence type="ECO:0000313" key="1">
    <source>
        <dbReference type="EMBL" id="SDH46125.1"/>
    </source>
</evidence>
<reference evidence="1 2" key="1">
    <citation type="submission" date="2016-10" db="EMBL/GenBank/DDBJ databases">
        <authorList>
            <person name="de Groot N.N."/>
        </authorList>
    </citation>
    <scope>NUCLEOTIDE SEQUENCE [LARGE SCALE GENOMIC DNA]</scope>
    <source>
        <strain evidence="1 2">CGMCC 1.10228</strain>
    </source>
</reference>
<keyword evidence="2" id="KW-1185">Reference proteome</keyword>
<dbReference type="AlphaFoldDB" id="A0A1G8CL45"/>
<sequence>MGLSSELGSTLNLISRIGWVCEIHPEGNRLKLDFEGNPYGQPIWGSIGRSFSRAEIHAAIDNQLDCRIDFLAGDIDLPILRNIYFSLLSDQEITLKAKRVVLEGDESVLIQSGKAQTLHQARSGRVATSAEQISNSADKTVKIQGQRIDLN</sequence>
<dbReference type="STRING" id="861298.SAMN04488136_116124"/>
<name>A0A1G8CL45_9VIBR</name>
<proteinExistence type="predicted"/>
<dbReference type="OrthoDB" id="5870947at2"/>
<dbReference type="RefSeq" id="WP_093275167.1">
    <property type="nucleotide sequence ID" value="NZ_FNDD01000016.1"/>
</dbReference>